<evidence type="ECO:0000313" key="2">
    <source>
        <dbReference type="EMBL" id="QGR15944.1"/>
    </source>
</evidence>
<keyword evidence="3" id="KW-1185">Reference proteome</keyword>
<gene>
    <name evidence="2" type="ORF">D1869_01140</name>
    <name evidence="1" type="ORF">HNQ62_000883</name>
</gene>
<dbReference type="AlphaFoldDB" id="A0A650CDT3"/>
<dbReference type="KEGG" id="soh:D1869_01140"/>
<dbReference type="EMBL" id="CP045484">
    <property type="protein sequence ID" value="QGR15944.1"/>
    <property type="molecule type" value="Genomic_DNA"/>
</dbReference>
<reference evidence="2 3" key="1">
    <citation type="submission" date="2019-10" db="EMBL/GenBank/DDBJ databases">
        <title>Genome Sequences from Six Type Strain Members of the Archaeal Family Sulfolobaceae: Acidianus ambivalens, Acidianus infernus, Metallosphaera prunae, Stygiolobus azoricus, Sulfolobus metallicus, and Sulfurisphaera ohwakuensis.</title>
        <authorList>
            <person name="Counts J.A."/>
            <person name="Kelly R.M."/>
        </authorList>
    </citation>
    <scope>NUCLEOTIDE SEQUENCE [LARGE SCALE GENOMIC DNA]</scope>
    <source>
        <strain evidence="2 3">TA-1</strain>
    </source>
</reference>
<evidence type="ECO:0000313" key="4">
    <source>
        <dbReference type="Proteomes" id="UP000582213"/>
    </source>
</evidence>
<proteinExistence type="predicted"/>
<name>A0A650CDT3_SULOH</name>
<dbReference type="EMBL" id="JACHFY010000003">
    <property type="protein sequence ID" value="MBB5253141.1"/>
    <property type="molecule type" value="Genomic_DNA"/>
</dbReference>
<evidence type="ECO:0000313" key="3">
    <source>
        <dbReference type="Proteomes" id="UP000427373"/>
    </source>
</evidence>
<accession>A0A650CDT3</accession>
<dbReference type="RefSeq" id="WP_156013570.1">
    <property type="nucleotide sequence ID" value="NZ_CP045484.1"/>
</dbReference>
<protein>
    <submittedName>
        <fullName evidence="2">Uncharacterized protein</fullName>
    </submittedName>
</protein>
<organism evidence="2 3">
    <name type="scientific">Sulfurisphaera ohwakuensis</name>
    <dbReference type="NCBI Taxonomy" id="69656"/>
    <lineage>
        <taxon>Archaea</taxon>
        <taxon>Thermoproteota</taxon>
        <taxon>Thermoprotei</taxon>
        <taxon>Sulfolobales</taxon>
        <taxon>Sulfolobaceae</taxon>
        <taxon>Sulfurisphaera</taxon>
    </lineage>
</organism>
<reference evidence="1 4" key="2">
    <citation type="submission" date="2020-08" db="EMBL/GenBank/DDBJ databases">
        <title>Genomic Encyclopedia of Type Strains, Phase IV (KMG-IV): sequencing the most valuable type-strain genomes for metagenomic binning, comparative biology and taxonomic classification.</title>
        <authorList>
            <person name="Goeker M."/>
        </authorList>
    </citation>
    <scope>NUCLEOTIDE SEQUENCE [LARGE SCALE GENOMIC DNA]</scope>
    <source>
        <strain evidence="1 4">DSM 12421</strain>
    </source>
</reference>
<dbReference type="GeneID" id="42799809"/>
<dbReference type="OrthoDB" id="44054at2157"/>
<evidence type="ECO:0000313" key="1">
    <source>
        <dbReference type="EMBL" id="MBB5253141.1"/>
    </source>
</evidence>
<sequence>MVCEFLPVSYKRKLLDIASIEDLIIAGYSKKTAYQAKEKGIISDERCEKLIRVLGKRAMPILLDALHEFERMIQGLG</sequence>
<dbReference type="Proteomes" id="UP000582213">
    <property type="component" value="Unassembled WGS sequence"/>
</dbReference>
<dbReference type="Proteomes" id="UP000427373">
    <property type="component" value="Chromosome"/>
</dbReference>